<dbReference type="InterPro" id="IPR050739">
    <property type="entry name" value="MFP"/>
</dbReference>
<evidence type="ECO:0000256" key="7">
    <source>
        <dbReference type="ARBA" id="ARBA00022989"/>
    </source>
</evidence>
<evidence type="ECO:0000256" key="8">
    <source>
        <dbReference type="ARBA" id="ARBA00023136"/>
    </source>
</evidence>
<dbReference type="GO" id="GO:0005886">
    <property type="term" value="C:plasma membrane"/>
    <property type="evidence" value="ECO:0007669"/>
    <property type="project" value="UniProtKB-SubCell"/>
</dbReference>
<dbReference type="OrthoDB" id="9775513at2"/>
<accession>R4VQ83</accession>
<keyword evidence="10" id="KW-0175">Coiled coil</keyword>
<dbReference type="PRINTS" id="PR01490">
    <property type="entry name" value="RTXTOXIND"/>
</dbReference>
<keyword evidence="4 9" id="KW-1003">Cell membrane</keyword>
<sequence length="466" mass="51254">MKSLIERFRGSVATGEYLPGNGTASEEATPTDGVPKASGNYRRYSLIGAIVLFVGFGGFLIWAATAPLAGAVISNGQVVVEGYRQTIQHLEGGIISALNVEEGERVQSGDVLVEFDGTQASSDLNVVESRLLSALGRRARLRAERDGLEEIDFPKELTEADDPQEAAEIMANQRSLFSARREALVTDLDLRAQRIDELEEQIRGLEARLSAVESQIDSFAEEVEEWSGLVQDQLADKQQLRDAGRQLDDYRGDRGRLIADIAGVRAQIASTQMERTLRRQEYDQEVASQLGEVQESILDSRARISALRDTLQRTVVTAPVSGEVVGLQFHSEGSVVNSGGELMDIVPQQRTLLIDARVQPDDIDDVRVGQNTDLSFPALNTLFINDIEGEVISISGDALTDQQNDESYYLARIRVNEAGVDSLREENFELEPGMGVQVFIKTGSRSLLGYLTKPFRDMASRAFRES</sequence>
<dbReference type="eggNOG" id="COG0845">
    <property type="taxonomic scope" value="Bacteria"/>
</dbReference>
<dbReference type="GO" id="GO:0015031">
    <property type="term" value="P:protein transport"/>
    <property type="evidence" value="ECO:0007669"/>
    <property type="project" value="InterPro"/>
</dbReference>
<dbReference type="Gene3D" id="1.10.287.1490">
    <property type="match status" value="1"/>
</dbReference>
<evidence type="ECO:0000256" key="1">
    <source>
        <dbReference type="ARBA" id="ARBA00004377"/>
    </source>
</evidence>
<keyword evidence="6 9" id="KW-0812">Transmembrane</keyword>
<dbReference type="InterPro" id="IPR058982">
    <property type="entry name" value="Beta-barrel_AprE"/>
</dbReference>
<dbReference type="SUPFAM" id="SSF111369">
    <property type="entry name" value="HlyD-like secretion proteins"/>
    <property type="match status" value="1"/>
</dbReference>
<name>R4VQ83_9GAMM</name>
<evidence type="ECO:0000256" key="2">
    <source>
        <dbReference type="ARBA" id="ARBA00009477"/>
    </source>
</evidence>
<evidence type="ECO:0000256" key="3">
    <source>
        <dbReference type="ARBA" id="ARBA00022448"/>
    </source>
</evidence>
<keyword evidence="3 9" id="KW-0813">Transport</keyword>
<dbReference type="Pfam" id="PF26002">
    <property type="entry name" value="Beta-barrel_AprE"/>
    <property type="match status" value="1"/>
</dbReference>
<evidence type="ECO:0000256" key="6">
    <source>
        <dbReference type="ARBA" id="ARBA00022692"/>
    </source>
</evidence>
<dbReference type="EMBL" id="CP005963">
    <property type="protein sequence ID" value="AGM41623.1"/>
    <property type="molecule type" value="Genomic_DNA"/>
</dbReference>
<keyword evidence="7 9" id="KW-1133">Transmembrane helix</keyword>
<feature type="domain" description="AprE-like beta-barrel" evidence="13">
    <location>
        <begin position="352"/>
        <end position="443"/>
    </location>
</feature>
<feature type="region of interest" description="Disordered" evidence="11">
    <location>
        <begin position="16"/>
        <end position="35"/>
    </location>
</feature>
<dbReference type="HOGENOM" id="CLU_023976_1_1_6"/>
<dbReference type="PANTHER" id="PTHR30386:SF17">
    <property type="entry name" value="ALKALINE PROTEASE SECRETION PROTEIN APRE"/>
    <property type="match status" value="1"/>
</dbReference>
<proteinExistence type="inferred from homology"/>
<evidence type="ECO:0000256" key="9">
    <source>
        <dbReference type="RuleBase" id="RU365093"/>
    </source>
</evidence>
<evidence type="ECO:0000256" key="4">
    <source>
        <dbReference type="ARBA" id="ARBA00022475"/>
    </source>
</evidence>
<dbReference type="InterPro" id="IPR010129">
    <property type="entry name" value="T1SS_HlyD"/>
</dbReference>
<reference evidence="14 15" key="1">
    <citation type="journal article" date="2013" name="Genome Announc.">
        <title>Draft Genome of Spiribacter salinus M19-40, an Abundant Gammaproteobacterium in Aquatic Hypersaline Environments.</title>
        <authorList>
            <person name="Leon M.J."/>
            <person name="Ghai R."/>
            <person name="Fernandez A.B."/>
            <person name="Sanchez-Porro C."/>
            <person name="Rodriguez-Valera F."/>
            <person name="Ventosa A."/>
        </authorList>
    </citation>
    <scope>NUCLEOTIDE SEQUENCE [LARGE SCALE GENOMIC DNA]</scope>
    <source>
        <strain evidence="14">M19-40</strain>
    </source>
</reference>
<evidence type="ECO:0000313" key="14">
    <source>
        <dbReference type="EMBL" id="AGM41623.1"/>
    </source>
</evidence>
<dbReference type="PANTHER" id="PTHR30386">
    <property type="entry name" value="MEMBRANE FUSION SUBUNIT OF EMRAB-TOLC MULTIDRUG EFFLUX PUMP"/>
    <property type="match status" value="1"/>
</dbReference>
<keyword evidence="8 9" id="KW-0472">Membrane</keyword>
<feature type="domain" description="AprE-like long alpha-helical hairpin" evidence="12">
    <location>
        <begin position="120"/>
        <end position="309"/>
    </location>
</feature>
<feature type="coiled-coil region" evidence="10">
    <location>
        <begin position="181"/>
        <end position="222"/>
    </location>
</feature>
<dbReference type="Proteomes" id="UP000017881">
    <property type="component" value="Chromosome"/>
</dbReference>
<dbReference type="RefSeq" id="WP_016353930.1">
    <property type="nucleotide sequence ID" value="NC_021291.1"/>
</dbReference>
<dbReference type="Pfam" id="PF25994">
    <property type="entry name" value="HH_AprE"/>
    <property type="match status" value="1"/>
</dbReference>
<evidence type="ECO:0000256" key="5">
    <source>
        <dbReference type="ARBA" id="ARBA00022519"/>
    </source>
</evidence>
<feature type="transmembrane region" description="Helical" evidence="9">
    <location>
        <begin position="44"/>
        <end position="64"/>
    </location>
</feature>
<gene>
    <name evidence="14" type="ORF">SPISAL_07645</name>
</gene>
<keyword evidence="15" id="KW-1185">Reference proteome</keyword>
<dbReference type="InterPro" id="IPR058781">
    <property type="entry name" value="HH_AprE-like"/>
</dbReference>
<evidence type="ECO:0000259" key="13">
    <source>
        <dbReference type="Pfam" id="PF26002"/>
    </source>
</evidence>
<evidence type="ECO:0000259" key="12">
    <source>
        <dbReference type="Pfam" id="PF25994"/>
    </source>
</evidence>
<organism evidence="14 15">
    <name type="scientific">Spiribacter salinus M19-40</name>
    <dbReference type="NCBI Taxonomy" id="1260251"/>
    <lineage>
        <taxon>Bacteria</taxon>
        <taxon>Pseudomonadati</taxon>
        <taxon>Pseudomonadota</taxon>
        <taxon>Gammaproteobacteria</taxon>
        <taxon>Chromatiales</taxon>
        <taxon>Ectothiorhodospiraceae</taxon>
        <taxon>Spiribacter</taxon>
    </lineage>
</organism>
<dbReference type="Gene3D" id="2.40.30.170">
    <property type="match status" value="1"/>
</dbReference>
<protein>
    <recommendedName>
        <fullName evidence="9">Membrane fusion protein (MFP) family protein</fullName>
    </recommendedName>
</protein>
<comment type="subcellular location">
    <subcellularLocation>
        <location evidence="1 9">Cell inner membrane</location>
        <topology evidence="1 9">Single-pass membrane protein</topology>
    </subcellularLocation>
</comment>
<comment type="similarity">
    <text evidence="2 9">Belongs to the membrane fusion protein (MFP) (TC 8.A.1) family.</text>
</comment>
<dbReference type="KEGG" id="ssal:SPISAL_07645"/>
<evidence type="ECO:0000313" key="15">
    <source>
        <dbReference type="Proteomes" id="UP000017881"/>
    </source>
</evidence>
<dbReference type="AlphaFoldDB" id="R4VQ83"/>
<evidence type="ECO:0000256" key="11">
    <source>
        <dbReference type="SAM" id="MobiDB-lite"/>
    </source>
</evidence>
<dbReference type="NCBIfam" id="TIGR01843">
    <property type="entry name" value="type_I_hlyD"/>
    <property type="match status" value="1"/>
</dbReference>
<evidence type="ECO:0000256" key="10">
    <source>
        <dbReference type="SAM" id="Coils"/>
    </source>
</evidence>
<keyword evidence="5 9" id="KW-0997">Cell inner membrane</keyword>